<dbReference type="EMBL" id="BMIS01000007">
    <property type="protein sequence ID" value="GGE70625.1"/>
    <property type="molecule type" value="Genomic_DNA"/>
</dbReference>
<dbReference type="GO" id="GO:0016787">
    <property type="term" value="F:hydrolase activity"/>
    <property type="evidence" value="ECO:0007669"/>
    <property type="project" value="UniProtKB-KW"/>
</dbReference>
<evidence type="ECO:0000313" key="8">
    <source>
        <dbReference type="Proteomes" id="UP000633136"/>
    </source>
</evidence>
<evidence type="ECO:0000313" key="7">
    <source>
        <dbReference type="EMBL" id="GGE70625.1"/>
    </source>
</evidence>
<dbReference type="AlphaFoldDB" id="A0A917EPX5"/>
<feature type="domain" description="Peptidase S33 tripeptidyl aminopeptidase-like C-terminal" evidence="6">
    <location>
        <begin position="411"/>
        <end position="508"/>
    </location>
</feature>
<evidence type="ECO:0000256" key="5">
    <source>
        <dbReference type="SAM" id="SignalP"/>
    </source>
</evidence>
<dbReference type="Proteomes" id="UP000633136">
    <property type="component" value="Unassembled WGS sequence"/>
</dbReference>
<sequence>MTRASSRSLLAGASALVLLLTSCGTGGPGEPGQPSGDEETPLAEREEFAEYYGQELSWEACEGSRACASVTVPMDYSDPEGEQIEIEIISSETAQDDDAGYLLTNPGGPGSSGYDTVAEQLNHTFTDAVTEEYDVVGFDPRGVNRSAPVQCLDDEEMDDYREQVQEEDLDDEQAQEQAREQASELAEDCEEGTGEVLRHVDTVSAARDMDIIRAALGEEELNYLGFSYGTKLGMTYAEHYPETVGRFVLDGMMDTSVDSHELEMAQARGFEDALQSYAEWCVEQEDCPVDGEPEDVVAAVQDLFEQVEDQPWESPDGRTVSISVFVNGFILPMYDPQGWEFLNEGLSAALEQDDFFHFQYWADQSAGRDQDGTYDWMSQLAFGAIMCLDYPVSSEPEEIEEEVEALTEAAPTFGPYLGHSGLTCDEWPHEPVGETWEPDQAQEAGEMLMIGTTGDPATPVEWAENMHELVPGSSLLISEGEGHLAYRPGADCVTDIVEAYLFEGELFEGSEECAAA</sequence>
<dbReference type="InterPro" id="IPR051601">
    <property type="entry name" value="Serine_prot/Carboxylest_S33"/>
</dbReference>
<evidence type="ECO:0000259" key="6">
    <source>
        <dbReference type="Pfam" id="PF08386"/>
    </source>
</evidence>
<evidence type="ECO:0000256" key="3">
    <source>
        <dbReference type="ARBA" id="ARBA00022801"/>
    </source>
</evidence>
<dbReference type="RefSeq" id="WP_188684750.1">
    <property type="nucleotide sequence ID" value="NZ_BMIS01000007.1"/>
</dbReference>
<dbReference type="PROSITE" id="PS51257">
    <property type="entry name" value="PROKAR_LIPOPROTEIN"/>
    <property type="match status" value="1"/>
</dbReference>
<feature type="signal peptide" evidence="5">
    <location>
        <begin position="1"/>
        <end position="26"/>
    </location>
</feature>
<evidence type="ECO:0000256" key="4">
    <source>
        <dbReference type="SAM" id="MobiDB-lite"/>
    </source>
</evidence>
<keyword evidence="2 5" id="KW-0732">Signal</keyword>
<dbReference type="PANTHER" id="PTHR43248">
    <property type="entry name" value="2-SUCCINYL-6-HYDROXY-2,4-CYCLOHEXADIENE-1-CARBOXYLATE SYNTHASE"/>
    <property type="match status" value="1"/>
</dbReference>
<feature type="region of interest" description="Disordered" evidence="4">
    <location>
        <begin position="22"/>
        <end position="43"/>
    </location>
</feature>
<dbReference type="InterPro" id="IPR013595">
    <property type="entry name" value="Pept_S33_TAP-like_C"/>
</dbReference>
<name>A0A917EPX5_9MICC</name>
<evidence type="ECO:0000256" key="2">
    <source>
        <dbReference type="ARBA" id="ARBA00022729"/>
    </source>
</evidence>
<keyword evidence="8" id="KW-1185">Reference proteome</keyword>
<accession>A0A917EPX5</accession>
<dbReference type="InterPro" id="IPR029058">
    <property type="entry name" value="AB_hydrolase_fold"/>
</dbReference>
<feature type="region of interest" description="Disordered" evidence="4">
    <location>
        <begin position="159"/>
        <end position="181"/>
    </location>
</feature>
<organism evidence="7 8">
    <name type="scientific">Nesterenkonia cremea</name>
    <dbReference type="NCBI Taxonomy" id="1882340"/>
    <lineage>
        <taxon>Bacteria</taxon>
        <taxon>Bacillati</taxon>
        <taxon>Actinomycetota</taxon>
        <taxon>Actinomycetes</taxon>
        <taxon>Micrococcales</taxon>
        <taxon>Micrococcaceae</taxon>
        <taxon>Nesterenkonia</taxon>
    </lineage>
</organism>
<comment type="similarity">
    <text evidence="1">Belongs to the peptidase S33 family.</text>
</comment>
<feature type="compositionally biased region" description="Acidic residues" evidence="4">
    <location>
        <begin position="159"/>
        <end position="174"/>
    </location>
</feature>
<gene>
    <name evidence="7" type="ORF">GCM10011401_17300</name>
</gene>
<dbReference type="PANTHER" id="PTHR43248:SF29">
    <property type="entry name" value="TRIPEPTIDYL AMINOPEPTIDASE"/>
    <property type="match status" value="1"/>
</dbReference>
<protein>
    <submittedName>
        <fullName evidence="7">Alpha/beta hydrolase</fullName>
    </submittedName>
</protein>
<dbReference type="Pfam" id="PF08386">
    <property type="entry name" value="Abhydrolase_4"/>
    <property type="match status" value="1"/>
</dbReference>
<comment type="caution">
    <text evidence="7">The sequence shown here is derived from an EMBL/GenBank/DDBJ whole genome shotgun (WGS) entry which is preliminary data.</text>
</comment>
<feature type="chain" id="PRO_5038393707" evidence="5">
    <location>
        <begin position="27"/>
        <end position="516"/>
    </location>
</feature>
<evidence type="ECO:0000256" key="1">
    <source>
        <dbReference type="ARBA" id="ARBA00010088"/>
    </source>
</evidence>
<reference evidence="7" key="1">
    <citation type="journal article" date="2014" name="Int. J. Syst. Evol. Microbiol.">
        <title>Complete genome sequence of Corynebacterium casei LMG S-19264T (=DSM 44701T), isolated from a smear-ripened cheese.</title>
        <authorList>
            <consortium name="US DOE Joint Genome Institute (JGI-PGF)"/>
            <person name="Walter F."/>
            <person name="Albersmeier A."/>
            <person name="Kalinowski J."/>
            <person name="Ruckert C."/>
        </authorList>
    </citation>
    <scope>NUCLEOTIDE SEQUENCE</scope>
    <source>
        <strain evidence="7">CGMCC 1.15388</strain>
    </source>
</reference>
<reference evidence="7" key="2">
    <citation type="submission" date="2020-09" db="EMBL/GenBank/DDBJ databases">
        <authorList>
            <person name="Sun Q."/>
            <person name="Zhou Y."/>
        </authorList>
    </citation>
    <scope>NUCLEOTIDE SEQUENCE</scope>
    <source>
        <strain evidence="7">CGMCC 1.15388</strain>
    </source>
</reference>
<keyword evidence="3 7" id="KW-0378">Hydrolase</keyword>
<dbReference type="SUPFAM" id="SSF53474">
    <property type="entry name" value="alpha/beta-Hydrolases"/>
    <property type="match status" value="1"/>
</dbReference>
<proteinExistence type="inferred from homology"/>
<dbReference type="Gene3D" id="3.40.50.1820">
    <property type="entry name" value="alpha/beta hydrolase"/>
    <property type="match status" value="1"/>
</dbReference>